<feature type="compositionally biased region" description="Polar residues" evidence="1">
    <location>
        <begin position="1"/>
        <end position="12"/>
    </location>
</feature>
<dbReference type="Proteomes" id="UP001501638">
    <property type="component" value="Unassembled WGS sequence"/>
</dbReference>
<evidence type="ECO:0000313" key="3">
    <source>
        <dbReference type="Proteomes" id="UP001501638"/>
    </source>
</evidence>
<dbReference type="Pfam" id="PF13481">
    <property type="entry name" value="AAA_25"/>
    <property type="match status" value="1"/>
</dbReference>
<dbReference type="Gene3D" id="3.40.50.300">
    <property type="entry name" value="P-loop containing nucleotide triphosphate hydrolases"/>
    <property type="match status" value="1"/>
</dbReference>
<keyword evidence="3" id="KW-1185">Reference proteome</keyword>
<name>A0ABN3K492_9ACTN</name>
<gene>
    <name evidence="2" type="ORF">GCM10010405_34820</name>
</gene>
<proteinExistence type="predicted"/>
<evidence type="ECO:0000256" key="1">
    <source>
        <dbReference type="SAM" id="MobiDB-lite"/>
    </source>
</evidence>
<protein>
    <recommendedName>
        <fullName evidence="4">AAA family ATPase</fullName>
    </recommendedName>
</protein>
<accession>A0ABN3K492</accession>
<evidence type="ECO:0008006" key="4">
    <source>
        <dbReference type="Google" id="ProtNLM"/>
    </source>
</evidence>
<evidence type="ECO:0000313" key="2">
    <source>
        <dbReference type="EMBL" id="GAA2448492.1"/>
    </source>
</evidence>
<dbReference type="EMBL" id="BAAASZ010000026">
    <property type="protein sequence ID" value="GAA2448492.1"/>
    <property type="molecule type" value="Genomic_DNA"/>
</dbReference>
<dbReference type="InterPro" id="IPR027417">
    <property type="entry name" value="P-loop_NTPase"/>
</dbReference>
<organism evidence="2 3">
    <name type="scientific">Streptomyces macrosporus</name>
    <dbReference type="NCBI Taxonomy" id="44032"/>
    <lineage>
        <taxon>Bacteria</taxon>
        <taxon>Bacillati</taxon>
        <taxon>Actinomycetota</taxon>
        <taxon>Actinomycetes</taxon>
        <taxon>Kitasatosporales</taxon>
        <taxon>Streptomycetaceae</taxon>
        <taxon>Streptomyces</taxon>
    </lineage>
</organism>
<comment type="caution">
    <text evidence="2">The sequence shown here is derived from an EMBL/GenBank/DDBJ whole genome shotgun (WGS) entry which is preliminary data.</text>
</comment>
<sequence length="411" mass="44082">MSTIPPSGQPSDSDLAALAEAGREEDNDQAADLCPDHHQRHPCLHRAHAVNGAAAPIPQVSGSADLVFRPLSEYAAEVDASGPPRWLFRDALVDGDYGMLSAEDKAGKTWALLDAAVSCAAGLPWLGRFGCEKPGPVIVFFGEGSKRKAVRRIRAIAVSKGLTREQADALEIIPVFRSPQLKSAQHQELIRQAIAQYRPSLVIVDPLYLAASGAKSSDLISMGELLGSIQHIVQDGGASLIISHHWNKTGSGSGHDRSSGVGPGAWGRFLISMGVKNRSTDPVTGESTVTLSWALRGDEIPDRKLVFIRKVGEEVPGDLTSAMRYAVLCSEVPEDDEEDGVRLTPAERKVLEALGDRPSTIPAITDRIASRYGHGLKRNTVSAALNKLKDLGLTTNDNPLPGHEKTWERVA</sequence>
<dbReference type="RefSeq" id="WP_344323884.1">
    <property type="nucleotide sequence ID" value="NZ_BAAASZ010000026.1"/>
</dbReference>
<dbReference type="SUPFAM" id="SSF52540">
    <property type="entry name" value="P-loop containing nucleoside triphosphate hydrolases"/>
    <property type="match status" value="1"/>
</dbReference>
<feature type="region of interest" description="Disordered" evidence="1">
    <location>
        <begin position="1"/>
        <end position="37"/>
    </location>
</feature>
<reference evidence="2 3" key="1">
    <citation type="journal article" date="2019" name="Int. J. Syst. Evol. Microbiol.">
        <title>The Global Catalogue of Microorganisms (GCM) 10K type strain sequencing project: providing services to taxonomists for standard genome sequencing and annotation.</title>
        <authorList>
            <consortium name="The Broad Institute Genomics Platform"/>
            <consortium name="The Broad Institute Genome Sequencing Center for Infectious Disease"/>
            <person name="Wu L."/>
            <person name="Ma J."/>
        </authorList>
    </citation>
    <scope>NUCLEOTIDE SEQUENCE [LARGE SCALE GENOMIC DNA]</scope>
    <source>
        <strain evidence="2 3">JCM 6305</strain>
    </source>
</reference>